<evidence type="ECO:0000256" key="1">
    <source>
        <dbReference type="ARBA" id="ARBA00022737"/>
    </source>
</evidence>
<keyword evidence="4" id="KW-1185">Reference proteome</keyword>
<dbReference type="Pfam" id="PF24883">
    <property type="entry name" value="NPHP3_N"/>
    <property type="match status" value="1"/>
</dbReference>
<reference evidence="3" key="1">
    <citation type="submission" date="2020-11" db="EMBL/GenBank/DDBJ databases">
        <authorList>
            <consortium name="DOE Joint Genome Institute"/>
            <person name="Ahrendt S."/>
            <person name="Riley R."/>
            <person name="Andreopoulos W."/>
            <person name="Labutti K."/>
            <person name="Pangilinan J."/>
            <person name="Ruiz-Duenas F.J."/>
            <person name="Barrasa J.M."/>
            <person name="Sanchez-Garcia M."/>
            <person name="Camarero S."/>
            <person name="Miyauchi S."/>
            <person name="Serrano A."/>
            <person name="Linde D."/>
            <person name="Babiker R."/>
            <person name="Drula E."/>
            <person name="Ayuso-Fernandez I."/>
            <person name="Pacheco R."/>
            <person name="Padilla G."/>
            <person name="Ferreira P."/>
            <person name="Barriuso J."/>
            <person name="Kellner H."/>
            <person name="Castanera R."/>
            <person name="Alfaro M."/>
            <person name="Ramirez L."/>
            <person name="Pisabarro A.G."/>
            <person name="Kuo A."/>
            <person name="Tritt A."/>
            <person name="Lipzen A."/>
            <person name="He G."/>
            <person name="Yan M."/>
            <person name="Ng V."/>
            <person name="Cullen D."/>
            <person name="Martin F."/>
            <person name="Rosso M.-N."/>
            <person name="Henrissat B."/>
            <person name="Hibbett D."/>
            <person name="Martinez A.T."/>
            <person name="Grigoriev I.V."/>
        </authorList>
    </citation>
    <scope>NUCLEOTIDE SEQUENCE</scope>
    <source>
        <strain evidence="3">CIRM-BRFM 674</strain>
    </source>
</reference>
<evidence type="ECO:0000313" key="3">
    <source>
        <dbReference type="EMBL" id="KAF9476832.1"/>
    </source>
</evidence>
<protein>
    <recommendedName>
        <fullName evidence="2">Nephrocystin 3-like N-terminal domain-containing protein</fullName>
    </recommendedName>
</protein>
<name>A0A9P5YW89_9AGAR</name>
<sequence length="193" mass="21855">MRNTFKPLIPTIACQIAIVLPEIRPLVELVIERDPIIFDKSLATQLQSLTIQPLKDLSASGKLSNPETTPRLVVIDGLDECNDPKIQTMIVREIAHALRRFTVPPLKFLIASRPEQCIIHTFNSAALNGLWRSLVLDDTYKPDDDIRLFLTESFEEIKTSRTSFRFPVIWPSQSDIDTLVANHQANSSMHLLL</sequence>
<keyword evidence="1" id="KW-0677">Repeat</keyword>
<dbReference type="Proteomes" id="UP000807469">
    <property type="component" value="Unassembled WGS sequence"/>
</dbReference>
<proteinExistence type="predicted"/>
<organism evidence="3 4">
    <name type="scientific">Pholiota conissans</name>
    <dbReference type="NCBI Taxonomy" id="109636"/>
    <lineage>
        <taxon>Eukaryota</taxon>
        <taxon>Fungi</taxon>
        <taxon>Dikarya</taxon>
        <taxon>Basidiomycota</taxon>
        <taxon>Agaricomycotina</taxon>
        <taxon>Agaricomycetes</taxon>
        <taxon>Agaricomycetidae</taxon>
        <taxon>Agaricales</taxon>
        <taxon>Agaricineae</taxon>
        <taxon>Strophariaceae</taxon>
        <taxon>Pholiota</taxon>
    </lineage>
</organism>
<dbReference type="AlphaFoldDB" id="A0A9P5YW89"/>
<dbReference type="InterPro" id="IPR056884">
    <property type="entry name" value="NPHP3-like_N"/>
</dbReference>
<evidence type="ECO:0000259" key="2">
    <source>
        <dbReference type="Pfam" id="PF24883"/>
    </source>
</evidence>
<dbReference type="EMBL" id="MU155280">
    <property type="protein sequence ID" value="KAF9476832.1"/>
    <property type="molecule type" value="Genomic_DNA"/>
</dbReference>
<dbReference type="OrthoDB" id="2970937at2759"/>
<comment type="caution">
    <text evidence="3">The sequence shown here is derived from an EMBL/GenBank/DDBJ whole genome shotgun (WGS) entry which is preliminary data.</text>
</comment>
<accession>A0A9P5YW89</accession>
<evidence type="ECO:0000313" key="4">
    <source>
        <dbReference type="Proteomes" id="UP000807469"/>
    </source>
</evidence>
<gene>
    <name evidence="3" type="ORF">BDN70DRAFT_881886</name>
</gene>
<feature type="domain" description="Nephrocystin 3-like N-terminal" evidence="2">
    <location>
        <begin position="2"/>
        <end position="113"/>
    </location>
</feature>